<evidence type="ECO:0000256" key="4">
    <source>
        <dbReference type="ARBA" id="ARBA00023002"/>
    </source>
</evidence>
<evidence type="ECO:0000256" key="5">
    <source>
        <dbReference type="ARBA" id="ARBA00023098"/>
    </source>
</evidence>
<evidence type="ECO:0000256" key="3">
    <source>
        <dbReference type="ARBA" id="ARBA00022989"/>
    </source>
</evidence>
<keyword evidence="4" id="KW-0560">Oxidoreductase</keyword>
<dbReference type="PANTHER" id="PTHR21624">
    <property type="entry name" value="STEROL DESATURASE-RELATED PROTEIN"/>
    <property type="match status" value="1"/>
</dbReference>
<evidence type="ECO:0000313" key="9">
    <source>
        <dbReference type="EMBL" id="KCZ96454.1"/>
    </source>
</evidence>
<keyword evidence="10" id="KW-1185">Reference proteome</keyword>
<accession>A0A059G1B2</accession>
<name>A0A059G1B2_9PROT</name>
<keyword evidence="5" id="KW-0443">Lipid metabolism</keyword>
<feature type="transmembrane region" description="Helical" evidence="7">
    <location>
        <begin position="98"/>
        <end position="123"/>
    </location>
</feature>
<comment type="subcellular location">
    <subcellularLocation>
        <location evidence="1">Endomembrane system</location>
        <topology evidence="1">Multi-pass membrane protein</topology>
    </subcellularLocation>
</comment>
<evidence type="ECO:0000256" key="1">
    <source>
        <dbReference type="ARBA" id="ARBA00004127"/>
    </source>
</evidence>
<evidence type="ECO:0000256" key="7">
    <source>
        <dbReference type="SAM" id="Phobius"/>
    </source>
</evidence>
<proteinExistence type="predicted"/>
<dbReference type="GO" id="GO:0008610">
    <property type="term" value="P:lipid biosynthetic process"/>
    <property type="evidence" value="ECO:0007669"/>
    <property type="project" value="InterPro"/>
</dbReference>
<dbReference type="PATRIC" id="fig|1280951.3.peg.444"/>
<feature type="transmembrane region" description="Helical" evidence="7">
    <location>
        <begin position="135"/>
        <end position="156"/>
    </location>
</feature>
<dbReference type="GO" id="GO:0012505">
    <property type="term" value="C:endomembrane system"/>
    <property type="evidence" value="ECO:0007669"/>
    <property type="project" value="UniProtKB-SubCell"/>
</dbReference>
<keyword evidence="2 7" id="KW-0812">Transmembrane</keyword>
<sequence>MGPATIMQGIARLAEGIPDEVQRLAGWAWGLLPFDAGSRLHWTGLAAFFLLGAGAWVMARRQGHAEGKTGLADFLIPRHIYFSQSSLVDVKVYFANRLLAPVTIAAGQGLTIAIAATVAGLAAPLIHSDAGMPPSLSTIIAMTILVTIASDFAVYWTHRLHHEHPILWPFHKVHHSAEHLTPLTVFRKHPVYDMISAIIRGACVGPLLGLIFAGFGVVNFYTILGVSLVPVFFNMVGANFRHSHIWIDFGPAADRIFISPAQHQIHHSCAPEHHDRNYGEIFALWDWMFGTLYIPEGRETLVFGVADASGVREAQVHTSLASAYMVPFAEAAEAMRARGASGGVMAE</sequence>
<dbReference type="Proteomes" id="UP000025061">
    <property type="component" value="Unassembled WGS sequence"/>
</dbReference>
<evidence type="ECO:0000259" key="8">
    <source>
        <dbReference type="Pfam" id="PF04116"/>
    </source>
</evidence>
<comment type="caution">
    <text evidence="9">The sequence shown here is derived from an EMBL/GenBank/DDBJ whole genome shotgun (WGS) entry which is preliminary data.</text>
</comment>
<dbReference type="GO" id="GO:0005506">
    <property type="term" value="F:iron ion binding"/>
    <property type="evidence" value="ECO:0007669"/>
    <property type="project" value="InterPro"/>
</dbReference>
<keyword evidence="6 7" id="KW-0472">Membrane</keyword>
<dbReference type="AlphaFoldDB" id="A0A059G1B2"/>
<gene>
    <name evidence="9" type="ORF">HHI_02205</name>
</gene>
<dbReference type="InterPro" id="IPR006694">
    <property type="entry name" value="Fatty_acid_hydroxylase"/>
</dbReference>
<dbReference type="OrthoDB" id="9770329at2"/>
<evidence type="ECO:0000313" key="10">
    <source>
        <dbReference type="Proteomes" id="UP000025061"/>
    </source>
</evidence>
<protein>
    <recommendedName>
        <fullName evidence="8">Fatty acid hydroxylase domain-containing protein</fullName>
    </recommendedName>
</protein>
<evidence type="ECO:0000256" key="2">
    <source>
        <dbReference type="ARBA" id="ARBA00022692"/>
    </source>
</evidence>
<dbReference type="InterPro" id="IPR051689">
    <property type="entry name" value="Sterol_desaturase/TMEM195"/>
</dbReference>
<dbReference type="GO" id="GO:0016020">
    <property type="term" value="C:membrane"/>
    <property type="evidence" value="ECO:0007669"/>
    <property type="project" value="GOC"/>
</dbReference>
<feature type="transmembrane region" description="Helical" evidence="7">
    <location>
        <begin position="40"/>
        <end position="59"/>
    </location>
</feature>
<evidence type="ECO:0000256" key="6">
    <source>
        <dbReference type="ARBA" id="ARBA00023136"/>
    </source>
</evidence>
<dbReference type="PANTHER" id="PTHR21624:SF1">
    <property type="entry name" value="ALKYLGLYCEROL MONOOXYGENASE"/>
    <property type="match status" value="1"/>
</dbReference>
<reference evidence="9 10" key="1">
    <citation type="submission" date="2013-04" db="EMBL/GenBank/DDBJ databases">
        <title>Hyphomonas hirschiana VP5 Genome Sequencing.</title>
        <authorList>
            <person name="Lai Q."/>
            <person name="Shao Z."/>
        </authorList>
    </citation>
    <scope>NUCLEOTIDE SEQUENCE [LARGE SCALE GENOMIC DNA]</scope>
    <source>
        <strain evidence="9 10">VP5</strain>
    </source>
</reference>
<feature type="transmembrane region" description="Helical" evidence="7">
    <location>
        <begin position="197"/>
        <end position="215"/>
    </location>
</feature>
<feature type="domain" description="Fatty acid hydroxylase" evidence="8">
    <location>
        <begin position="144"/>
        <end position="291"/>
    </location>
</feature>
<dbReference type="Pfam" id="PF04116">
    <property type="entry name" value="FA_hydroxylase"/>
    <property type="match status" value="1"/>
</dbReference>
<dbReference type="EMBL" id="ARYI01000001">
    <property type="protein sequence ID" value="KCZ96454.1"/>
    <property type="molecule type" value="Genomic_DNA"/>
</dbReference>
<dbReference type="GO" id="GO:0006643">
    <property type="term" value="P:membrane lipid metabolic process"/>
    <property type="evidence" value="ECO:0007669"/>
    <property type="project" value="TreeGrafter"/>
</dbReference>
<keyword evidence="3 7" id="KW-1133">Transmembrane helix</keyword>
<dbReference type="GO" id="GO:0050479">
    <property type="term" value="F:glyceryl-ether monooxygenase activity"/>
    <property type="evidence" value="ECO:0007669"/>
    <property type="project" value="TreeGrafter"/>
</dbReference>
<organism evidence="9 10">
    <name type="scientific">Hyphomonas hirschiana VP5</name>
    <dbReference type="NCBI Taxonomy" id="1280951"/>
    <lineage>
        <taxon>Bacteria</taxon>
        <taxon>Pseudomonadati</taxon>
        <taxon>Pseudomonadota</taxon>
        <taxon>Alphaproteobacteria</taxon>
        <taxon>Hyphomonadales</taxon>
        <taxon>Hyphomonadaceae</taxon>
        <taxon>Hyphomonas</taxon>
    </lineage>
</organism>